<feature type="signal peptide" evidence="2">
    <location>
        <begin position="1"/>
        <end position="24"/>
    </location>
</feature>
<sequence length="145" mass="16232">MAKGIAFYMRWVLVAASFIPILEARKGARELGGEEDFYEARYGPCYKERLKYQQERCDSIFINKPEDCPPGCGNDVIRALRRCTRKHSEYYTNSTANEEKHICEIGVDSQSGGAHSLTATPMNTLPTIAIALSALLLWLISALVQ</sequence>
<organism evidence="3 4">
    <name type="scientific">Chara braunii</name>
    <name type="common">Braun's stonewort</name>
    <dbReference type="NCBI Taxonomy" id="69332"/>
    <lineage>
        <taxon>Eukaryota</taxon>
        <taxon>Viridiplantae</taxon>
        <taxon>Streptophyta</taxon>
        <taxon>Charophyceae</taxon>
        <taxon>Charales</taxon>
        <taxon>Characeae</taxon>
        <taxon>Chara</taxon>
    </lineage>
</organism>
<feature type="transmembrane region" description="Helical" evidence="1">
    <location>
        <begin position="125"/>
        <end position="144"/>
    </location>
</feature>
<evidence type="ECO:0000256" key="2">
    <source>
        <dbReference type="SAM" id="SignalP"/>
    </source>
</evidence>
<keyword evidence="1" id="KW-1133">Transmembrane helix</keyword>
<dbReference type="EMBL" id="BFEA01000041">
    <property type="protein sequence ID" value="GBG63679.1"/>
    <property type="molecule type" value="Genomic_DNA"/>
</dbReference>
<keyword evidence="1" id="KW-0812">Transmembrane</keyword>
<evidence type="ECO:0000313" key="3">
    <source>
        <dbReference type="EMBL" id="GBG63679.1"/>
    </source>
</evidence>
<evidence type="ECO:0000256" key="1">
    <source>
        <dbReference type="SAM" id="Phobius"/>
    </source>
</evidence>
<comment type="caution">
    <text evidence="3">The sequence shown here is derived from an EMBL/GenBank/DDBJ whole genome shotgun (WGS) entry which is preliminary data.</text>
</comment>
<name>A0A388K0W0_CHABU</name>
<reference evidence="3 4" key="1">
    <citation type="journal article" date="2018" name="Cell">
        <title>The Chara Genome: Secondary Complexity and Implications for Plant Terrestrialization.</title>
        <authorList>
            <person name="Nishiyama T."/>
            <person name="Sakayama H."/>
            <person name="Vries J.D."/>
            <person name="Buschmann H."/>
            <person name="Saint-Marcoux D."/>
            <person name="Ullrich K.K."/>
            <person name="Haas F.B."/>
            <person name="Vanderstraeten L."/>
            <person name="Becker D."/>
            <person name="Lang D."/>
            <person name="Vosolsobe S."/>
            <person name="Rombauts S."/>
            <person name="Wilhelmsson P.K.I."/>
            <person name="Janitza P."/>
            <person name="Kern R."/>
            <person name="Heyl A."/>
            <person name="Rumpler F."/>
            <person name="Villalobos L.I.A.C."/>
            <person name="Clay J.M."/>
            <person name="Skokan R."/>
            <person name="Toyoda A."/>
            <person name="Suzuki Y."/>
            <person name="Kagoshima H."/>
            <person name="Schijlen E."/>
            <person name="Tajeshwar N."/>
            <person name="Catarino B."/>
            <person name="Hetherington A.J."/>
            <person name="Saltykova A."/>
            <person name="Bonnot C."/>
            <person name="Breuninger H."/>
            <person name="Symeonidi A."/>
            <person name="Radhakrishnan G.V."/>
            <person name="Van Nieuwerburgh F."/>
            <person name="Deforce D."/>
            <person name="Chang C."/>
            <person name="Karol K.G."/>
            <person name="Hedrich R."/>
            <person name="Ulvskov P."/>
            <person name="Glockner G."/>
            <person name="Delwiche C.F."/>
            <person name="Petrasek J."/>
            <person name="Van de Peer Y."/>
            <person name="Friml J."/>
            <person name="Beilby M."/>
            <person name="Dolan L."/>
            <person name="Kohara Y."/>
            <person name="Sugano S."/>
            <person name="Fujiyama A."/>
            <person name="Delaux P.-M."/>
            <person name="Quint M."/>
            <person name="TheiBen G."/>
            <person name="Hagemann M."/>
            <person name="Harholt J."/>
            <person name="Dunand C."/>
            <person name="Zachgo S."/>
            <person name="Langdale J."/>
            <person name="Maumus F."/>
            <person name="Straeten D.V.D."/>
            <person name="Gould S.B."/>
            <person name="Rensing S.A."/>
        </authorList>
    </citation>
    <scope>NUCLEOTIDE SEQUENCE [LARGE SCALE GENOMIC DNA]</scope>
    <source>
        <strain evidence="3 4">S276</strain>
    </source>
</reference>
<accession>A0A388K0W0</accession>
<keyword evidence="4" id="KW-1185">Reference proteome</keyword>
<dbReference type="AlphaFoldDB" id="A0A388K0W0"/>
<protein>
    <submittedName>
        <fullName evidence="3">Uncharacterized protein</fullName>
    </submittedName>
</protein>
<evidence type="ECO:0000313" key="4">
    <source>
        <dbReference type="Proteomes" id="UP000265515"/>
    </source>
</evidence>
<keyword evidence="1" id="KW-0472">Membrane</keyword>
<dbReference type="Proteomes" id="UP000265515">
    <property type="component" value="Unassembled WGS sequence"/>
</dbReference>
<keyword evidence="2" id="KW-0732">Signal</keyword>
<proteinExistence type="predicted"/>
<dbReference type="Gramene" id="GBG63679">
    <property type="protein sequence ID" value="GBG63679"/>
    <property type="gene ID" value="CBR_g38991"/>
</dbReference>
<feature type="chain" id="PRO_5017199951" evidence="2">
    <location>
        <begin position="25"/>
        <end position="145"/>
    </location>
</feature>
<gene>
    <name evidence="3" type="ORF">CBR_g38991</name>
</gene>